<organism evidence="2 3">
    <name type="scientific">Tritrichomonas foetus</name>
    <dbReference type="NCBI Taxonomy" id="1144522"/>
    <lineage>
        <taxon>Eukaryota</taxon>
        <taxon>Metamonada</taxon>
        <taxon>Parabasalia</taxon>
        <taxon>Tritrichomonadida</taxon>
        <taxon>Tritrichomonadidae</taxon>
        <taxon>Tritrichomonas</taxon>
    </lineage>
</organism>
<dbReference type="Gene3D" id="2.60.120.260">
    <property type="entry name" value="Galactose-binding domain-like"/>
    <property type="match status" value="1"/>
</dbReference>
<proteinExistence type="predicted"/>
<protein>
    <submittedName>
        <fullName evidence="2">F5/8 type C domain containing protein</fullName>
    </submittedName>
</protein>
<comment type="caution">
    <text evidence="2">The sequence shown here is derived from an EMBL/GenBank/DDBJ whole genome shotgun (WGS) entry which is preliminary data.</text>
</comment>
<dbReference type="Proteomes" id="UP000179807">
    <property type="component" value="Unassembled WGS sequence"/>
</dbReference>
<dbReference type="Pfam" id="PF00754">
    <property type="entry name" value="F5_F8_type_C"/>
    <property type="match status" value="1"/>
</dbReference>
<dbReference type="InterPro" id="IPR000421">
    <property type="entry name" value="FA58C"/>
</dbReference>
<evidence type="ECO:0000313" key="2">
    <source>
        <dbReference type="EMBL" id="OHT17275.1"/>
    </source>
</evidence>
<dbReference type="GeneID" id="94848308"/>
<feature type="domain" description="F5/8 type C" evidence="1">
    <location>
        <begin position="265"/>
        <end position="416"/>
    </location>
</feature>
<dbReference type="VEuPathDB" id="TrichDB:TRFO_41146"/>
<dbReference type="AlphaFoldDB" id="A0A1J4L1F7"/>
<dbReference type="RefSeq" id="XP_068370411.1">
    <property type="nucleotide sequence ID" value="XM_068513604.1"/>
</dbReference>
<evidence type="ECO:0000313" key="3">
    <source>
        <dbReference type="Proteomes" id="UP000179807"/>
    </source>
</evidence>
<dbReference type="EMBL" id="MLAK01000019">
    <property type="protein sequence ID" value="OHT17275.1"/>
    <property type="molecule type" value="Genomic_DNA"/>
</dbReference>
<dbReference type="SUPFAM" id="SSF49785">
    <property type="entry name" value="Galactose-binding domain-like"/>
    <property type="match status" value="1"/>
</dbReference>
<accession>A0A1J4L1F7</accession>
<reference evidence="2" key="1">
    <citation type="submission" date="2016-10" db="EMBL/GenBank/DDBJ databases">
        <authorList>
            <person name="Benchimol M."/>
            <person name="Almeida L.G."/>
            <person name="Vasconcelos A.T."/>
            <person name="Perreira-Neves A."/>
            <person name="Rosa I.A."/>
            <person name="Tasca T."/>
            <person name="Bogo M.R."/>
            <person name="de Souza W."/>
        </authorList>
    </citation>
    <scope>NUCLEOTIDE SEQUENCE [LARGE SCALE GENOMIC DNA]</scope>
    <source>
        <strain evidence="2">K</strain>
    </source>
</reference>
<dbReference type="PROSITE" id="PS50022">
    <property type="entry name" value="FA58C_3"/>
    <property type="match status" value="1"/>
</dbReference>
<sequence length="461" mass="52703">MHKRSSISLSPKGLQNINATEDEFTFVIGNDQYHVPAALAEFISPTVSKLRKLDKSTSTFTIPIEDECGRFRHILKLMKGSPIEITSIDAQMLRYFAEKLGNGELYENLSHLQCTELNKDTVVEILLSKYRINLPYDKELQYIAYHFSEIPIDHRMRIPLTALELIISCAELKVQTEDDLFNFINQLVKHNGKSYRILYQYVLFEYLDEQSVAQFVEETNPSDINTAVWAAIGRRLRMKVNPSLLEKEERFSKGTIPFIGNPFDGIVKYLRKESGQNPHTNGQIKITYQGGNPYCEKLFDFDWKCYWSSTNSPGQWLSFDFTKNYIYLTDYTLKTPNSSPGWNHLKSWVIEGSIDGIEWVEMDSRNDNFDLNGNSKIATYHCQNPHKVRLIRLRQTGKNHRNADDIQLTNIEFFGRVTDAEDIQLEHQTVDAVAAATNTTNSAPAVVEAVPEAAPASVHAD</sequence>
<dbReference type="InterPro" id="IPR008979">
    <property type="entry name" value="Galactose-bd-like_sf"/>
</dbReference>
<gene>
    <name evidence="2" type="ORF">TRFO_41146</name>
</gene>
<keyword evidence="3" id="KW-1185">Reference proteome</keyword>
<name>A0A1J4L1F7_9EUKA</name>
<evidence type="ECO:0000259" key="1">
    <source>
        <dbReference type="PROSITE" id="PS50022"/>
    </source>
</evidence>